<name>C6LEF2_9FIRM</name>
<feature type="transmembrane region" description="Helical" evidence="1">
    <location>
        <begin position="96"/>
        <end position="120"/>
    </location>
</feature>
<proteinExistence type="predicted"/>
<dbReference type="EMBL" id="ACCL02000008">
    <property type="protein sequence ID" value="EET60935.1"/>
    <property type="molecule type" value="Genomic_DNA"/>
</dbReference>
<keyword evidence="1" id="KW-0812">Transmembrane</keyword>
<dbReference type="eggNOG" id="COG1277">
    <property type="taxonomic scope" value="Bacteria"/>
</dbReference>
<feature type="transmembrane region" description="Helical" evidence="1">
    <location>
        <begin position="163"/>
        <end position="181"/>
    </location>
</feature>
<dbReference type="AlphaFoldDB" id="C6LEF2"/>
<keyword evidence="3" id="KW-1185">Reference proteome</keyword>
<protein>
    <recommendedName>
        <fullName evidence="4">ABC-2 type transporter</fullName>
    </recommendedName>
</protein>
<dbReference type="Proteomes" id="UP000005561">
    <property type="component" value="Unassembled WGS sequence"/>
</dbReference>
<evidence type="ECO:0008006" key="4">
    <source>
        <dbReference type="Google" id="ProtNLM"/>
    </source>
</evidence>
<feature type="transmembrane region" description="Helical" evidence="1">
    <location>
        <begin position="132"/>
        <end position="151"/>
    </location>
</feature>
<dbReference type="OrthoDB" id="66636at2"/>
<dbReference type="STRING" id="168384.SAMN05660368_00385"/>
<sequence length="241" mass="26980">MLNIPILKQDFLINRKTLLFFYCLQTASLLIAAVIRNMRLIQISDMFWDTLPVVVIPMLMSMVLSMEMVVKRDADGTMTFLLSTGISPAQIIMTKAVFVGLSVFVLLVFSTFLGSLLHVYDLTGEWNRNTYIVLNLGALCLQLCLAGWCFFISCAGRRPSLPFYYGLGAGLPLFFYAVYLLQDFLPQLSALRYITVFSLFQQSMYKAPGISAFLASLVLAAAGLVFFGLGRYLFCSRSARN</sequence>
<keyword evidence="1" id="KW-0472">Membrane</keyword>
<evidence type="ECO:0000313" key="2">
    <source>
        <dbReference type="EMBL" id="EET60935.1"/>
    </source>
</evidence>
<feature type="transmembrane region" description="Helical" evidence="1">
    <location>
        <begin position="210"/>
        <end position="234"/>
    </location>
</feature>
<keyword evidence="1" id="KW-1133">Transmembrane helix</keyword>
<gene>
    <name evidence="2" type="ORF">BRYFOR_07001</name>
</gene>
<organism evidence="2 3">
    <name type="scientific">Marvinbryantia formatexigens DSM 14469</name>
    <dbReference type="NCBI Taxonomy" id="478749"/>
    <lineage>
        <taxon>Bacteria</taxon>
        <taxon>Bacillati</taxon>
        <taxon>Bacillota</taxon>
        <taxon>Clostridia</taxon>
        <taxon>Lachnospirales</taxon>
        <taxon>Lachnospiraceae</taxon>
        <taxon>Marvinbryantia</taxon>
    </lineage>
</organism>
<reference evidence="2" key="1">
    <citation type="submission" date="2009-07" db="EMBL/GenBank/DDBJ databases">
        <authorList>
            <person name="Weinstock G."/>
            <person name="Sodergren E."/>
            <person name="Clifton S."/>
            <person name="Fulton L."/>
            <person name="Fulton B."/>
            <person name="Courtney L."/>
            <person name="Fronick C."/>
            <person name="Harrison M."/>
            <person name="Strong C."/>
            <person name="Farmer C."/>
            <person name="Delahaunty K."/>
            <person name="Markovic C."/>
            <person name="Hall O."/>
            <person name="Minx P."/>
            <person name="Tomlinson C."/>
            <person name="Mitreva M."/>
            <person name="Nelson J."/>
            <person name="Hou S."/>
            <person name="Wollam A."/>
            <person name="Pepin K.H."/>
            <person name="Johnson M."/>
            <person name="Bhonagiri V."/>
            <person name="Nash W.E."/>
            <person name="Warren W."/>
            <person name="Chinwalla A."/>
            <person name="Mardis E.R."/>
            <person name="Wilson R.K."/>
        </authorList>
    </citation>
    <scope>NUCLEOTIDE SEQUENCE [LARGE SCALE GENOMIC DNA]</scope>
    <source>
        <strain evidence="2">DSM 14469</strain>
    </source>
</reference>
<feature type="transmembrane region" description="Helical" evidence="1">
    <location>
        <begin position="50"/>
        <end position="70"/>
    </location>
</feature>
<evidence type="ECO:0000313" key="3">
    <source>
        <dbReference type="Proteomes" id="UP000005561"/>
    </source>
</evidence>
<comment type="caution">
    <text evidence="2">The sequence shown here is derived from an EMBL/GenBank/DDBJ whole genome shotgun (WGS) entry which is preliminary data.</text>
</comment>
<feature type="transmembrane region" description="Helical" evidence="1">
    <location>
        <begin position="18"/>
        <end position="38"/>
    </location>
</feature>
<accession>C6LEF2</accession>
<dbReference type="RefSeq" id="WP_006861795.1">
    <property type="nucleotide sequence ID" value="NZ_ACCL02000008.1"/>
</dbReference>
<evidence type="ECO:0000256" key="1">
    <source>
        <dbReference type="SAM" id="Phobius"/>
    </source>
</evidence>